<reference evidence="4 5" key="1">
    <citation type="submission" date="2020-11" db="EMBL/GenBank/DDBJ databases">
        <title>Draft genome sequencing of a Lachnospiraceae strain isolated from anoxic soil subjected to BSD treatment.</title>
        <authorList>
            <person name="Uek A."/>
            <person name="Tonouchi A."/>
        </authorList>
    </citation>
    <scope>NUCLEOTIDE SEQUENCE [LARGE SCALE GENOMIC DNA]</scope>
    <source>
        <strain evidence="4 5">TB5</strain>
    </source>
</reference>
<dbReference type="InterPro" id="IPR001647">
    <property type="entry name" value="HTH_TetR"/>
</dbReference>
<evidence type="ECO:0000256" key="1">
    <source>
        <dbReference type="ARBA" id="ARBA00023125"/>
    </source>
</evidence>
<keyword evidence="5" id="KW-1185">Reference proteome</keyword>
<dbReference type="GO" id="GO:0003677">
    <property type="term" value="F:DNA binding"/>
    <property type="evidence" value="ECO:0007669"/>
    <property type="project" value="UniProtKB-UniRule"/>
</dbReference>
<proteinExistence type="predicted"/>
<dbReference type="InterPro" id="IPR050624">
    <property type="entry name" value="HTH-type_Tx_Regulator"/>
</dbReference>
<gene>
    <name evidence="4" type="ORF">bsdtb5_22710</name>
</gene>
<feature type="DNA-binding region" description="H-T-H motif" evidence="2">
    <location>
        <begin position="26"/>
        <end position="45"/>
    </location>
</feature>
<dbReference type="Gene3D" id="1.10.357.10">
    <property type="entry name" value="Tetracycline Repressor, domain 2"/>
    <property type="match status" value="1"/>
</dbReference>
<dbReference type="EMBL" id="AP024169">
    <property type="protein sequence ID" value="BCN30976.1"/>
    <property type="molecule type" value="Genomic_DNA"/>
</dbReference>
<evidence type="ECO:0000313" key="4">
    <source>
        <dbReference type="EMBL" id="BCN30976.1"/>
    </source>
</evidence>
<organism evidence="4 5">
    <name type="scientific">Anaeromicropila herbilytica</name>
    <dbReference type="NCBI Taxonomy" id="2785025"/>
    <lineage>
        <taxon>Bacteria</taxon>
        <taxon>Bacillati</taxon>
        <taxon>Bacillota</taxon>
        <taxon>Clostridia</taxon>
        <taxon>Lachnospirales</taxon>
        <taxon>Lachnospiraceae</taxon>
        <taxon>Anaeromicropila</taxon>
    </lineage>
</organism>
<keyword evidence="1 2" id="KW-0238">DNA-binding</keyword>
<sequence length="180" mass="21205">MIDRTKNAIVDSFNTLIKTTEFEYITSKKIADVAGISKATFYRYFKDKYEVMNYNYKALLDRLLQSPNCTDYRSLYYMLFSIGKRDWQFLYRAFKITGSNSLSDFIYEYSMETVRKITSINRNGDGLTPSEQLQIDVFCVGISIIYRKWIFEGYPLTANEAADALFDLMPDSLKYYWFKS</sequence>
<dbReference type="AlphaFoldDB" id="A0A7R7ELT3"/>
<dbReference type="Proteomes" id="UP000595897">
    <property type="component" value="Chromosome"/>
</dbReference>
<dbReference type="InterPro" id="IPR009057">
    <property type="entry name" value="Homeodomain-like_sf"/>
</dbReference>
<name>A0A7R7ELT3_9FIRM</name>
<dbReference type="PROSITE" id="PS50977">
    <property type="entry name" value="HTH_TETR_2"/>
    <property type="match status" value="1"/>
</dbReference>
<evidence type="ECO:0000256" key="2">
    <source>
        <dbReference type="PROSITE-ProRule" id="PRU00335"/>
    </source>
</evidence>
<dbReference type="PANTHER" id="PTHR43479:SF11">
    <property type="entry name" value="ACREF_ENVCD OPERON REPRESSOR-RELATED"/>
    <property type="match status" value="1"/>
</dbReference>
<dbReference type="Pfam" id="PF00440">
    <property type="entry name" value="TetR_N"/>
    <property type="match status" value="1"/>
</dbReference>
<feature type="domain" description="HTH tetR-type" evidence="3">
    <location>
        <begin position="3"/>
        <end position="63"/>
    </location>
</feature>
<dbReference type="SUPFAM" id="SSF46689">
    <property type="entry name" value="Homeodomain-like"/>
    <property type="match status" value="1"/>
</dbReference>
<evidence type="ECO:0000313" key="5">
    <source>
        <dbReference type="Proteomes" id="UP000595897"/>
    </source>
</evidence>
<evidence type="ECO:0000259" key="3">
    <source>
        <dbReference type="PROSITE" id="PS50977"/>
    </source>
</evidence>
<dbReference type="PANTHER" id="PTHR43479">
    <property type="entry name" value="ACREF/ENVCD OPERON REPRESSOR-RELATED"/>
    <property type="match status" value="1"/>
</dbReference>
<accession>A0A7R7ELT3</accession>
<protein>
    <recommendedName>
        <fullName evidence="3">HTH tetR-type domain-containing protein</fullName>
    </recommendedName>
</protein>
<dbReference type="RefSeq" id="WP_271712128.1">
    <property type="nucleotide sequence ID" value="NZ_AP024169.1"/>
</dbReference>
<dbReference type="KEGG" id="ahb:bsdtb5_22710"/>